<dbReference type="SUPFAM" id="SSF53098">
    <property type="entry name" value="Ribonuclease H-like"/>
    <property type="match status" value="1"/>
</dbReference>
<dbReference type="GO" id="GO:0004523">
    <property type="term" value="F:RNA-DNA hybrid ribonuclease activity"/>
    <property type="evidence" value="ECO:0007669"/>
    <property type="project" value="UniProtKB-EC"/>
</dbReference>
<evidence type="ECO:0000256" key="8">
    <source>
        <dbReference type="ARBA" id="ARBA00022490"/>
    </source>
</evidence>
<dbReference type="PANTHER" id="PTHR10954">
    <property type="entry name" value="RIBONUCLEASE H2 SUBUNIT A"/>
    <property type="match status" value="1"/>
</dbReference>
<reference evidence="15" key="1">
    <citation type="submission" date="2020-05" db="EMBL/GenBank/DDBJ databases">
        <authorList>
            <person name="Chiriac C."/>
            <person name="Salcher M."/>
            <person name="Ghai R."/>
            <person name="Kavagutti S V."/>
        </authorList>
    </citation>
    <scope>NUCLEOTIDE SEQUENCE</scope>
</reference>
<dbReference type="GO" id="GO:0006298">
    <property type="term" value="P:mismatch repair"/>
    <property type="evidence" value="ECO:0007669"/>
    <property type="project" value="TreeGrafter"/>
</dbReference>
<keyword evidence="11" id="KW-0255">Endonuclease</keyword>
<keyword evidence="8" id="KW-0963">Cytoplasm</keyword>
<name>A0A6J6XAU0_9ZZZZ</name>
<evidence type="ECO:0000256" key="3">
    <source>
        <dbReference type="ARBA" id="ARBA00001946"/>
    </source>
</evidence>
<evidence type="ECO:0000256" key="6">
    <source>
        <dbReference type="ARBA" id="ARBA00012180"/>
    </source>
</evidence>
<evidence type="ECO:0000259" key="14">
    <source>
        <dbReference type="PROSITE" id="PS51975"/>
    </source>
</evidence>
<dbReference type="InterPro" id="IPR036397">
    <property type="entry name" value="RNaseH_sf"/>
</dbReference>
<dbReference type="InterPro" id="IPR024567">
    <property type="entry name" value="RNase_HII/HIII_dom"/>
</dbReference>
<evidence type="ECO:0000313" key="15">
    <source>
        <dbReference type="EMBL" id="CAB4793872.1"/>
    </source>
</evidence>
<evidence type="ECO:0000256" key="2">
    <source>
        <dbReference type="ARBA" id="ARBA00001936"/>
    </source>
</evidence>
<evidence type="ECO:0000313" key="16">
    <source>
        <dbReference type="EMBL" id="CAB4875630.1"/>
    </source>
</evidence>
<keyword evidence="13" id="KW-0464">Manganese</keyword>
<comment type="cofactor">
    <cofactor evidence="3">
        <name>Mg(2+)</name>
        <dbReference type="ChEBI" id="CHEBI:18420"/>
    </cofactor>
</comment>
<evidence type="ECO:0000256" key="12">
    <source>
        <dbReference type="ARBA" id="ARBA00022801"/>
    </source>
</evidence>
<comment type="subcellular location">
    <subcellularLocation>
        <location evidence="4">Cytoplasm</location>
    </subcellularLocation>
</comment>
<comment type="similarity">
    <text evidence="5">Belongs to the RNase HII family.</text>
</comment>
<organism evidence="15">
    <name type="scientific">freshwater metagenome</name>
    <dbReference type="NCBI Taxonomy" id="449393"/>
    <lineage>
        <taxon>unclassified sequences</taxon>
        <taxon>metagenomes</taxon>
        <taxon>ecological metagenomes</taxon>
    </lineage>
</organism>
<dbReference type="GO" id="GO:0043137">
    <property type="term" value="P:DNA replication, removal of RNA primer"/>
    <property type="evidence" value="ECO:0007669"/>
    <property type="project" value="TreeGrafter"/>
</dbReference>
<dbReference type="EMBL" id="CAFBLK010000212">
    <property type="protein sequence ID" value="CAB4875630.1"/>
    <property type="molecule type" value="Genomic_DNA"/>
</dbReference>
<dbReference type="InterPro" id="IPR022898">
    <property type="entry name" value="RNase_HII"/>
</dbReference>
<evidence type="ECO:0000256" key="9">
    <source>
        <dbReference type="ARBA" id="ARBA00022722"/>
    </source>
</evidence>
<protein>
    <recommendedName>
        <fullName evidence="7">Ribonuclease HII</fullName>
        <ecNumber evidence="6">3.1.26.4</ecNumber>
    </recommendedName>
</protein>
<dbReference type="InterPro" id="IPR012337">
    <property type="entry name" value="RNaseH-like_sf"/>
</dbReference>
<accession>A0A6J6XAU0</accession>
<dbReference type="GO" id="GO:0005737">
    <property type="term" value="C:cytoplasm"/>
    <property type="evidence" value="ECO:0007669"/>
    <property type="project" value="UniProtKB-SubCell"/>
</dbReference>
<keyword evidence="10" id="KW-0479">Metal-binding</keyword>
<proteinExistence type="inferred from homology"/>
<evidence type="ECO:0000256" key="13">
    <source>
        <dbReference type="ARBA" id="ARBA00023211"/>
    </source>
</evidence>
<evidence type="ECO:0000256" key="10">
    <source>
        <dbReference type="ARBA" id="ARBA00022723"/>
    </source>
</evidence>
<evidence type="ECO:0000256" key="5">
    <source>
        <dbReference type="ARBA" id="ARBA00007383"/>
    </source>
</evidence>
<dbReference type="HAMAP" id="MF_00052_B">
    <property type="entry name" value="RNase_HII_B"/>
    <property type="match status" value="1"/>
</dbReference>
<sequence length="222" mass="23548">MCVAPRVTPTLDVEQACWGSGESIVCGLDEVGRGAWAGPATMAAVVPGRNFIEGVRDSKQLSPAARIRALESVKGWAVAIGIGHASPQECDELGMTAALRVAGLRALAEVEAQGFIPDRILLDGSHDFLRLGSRVTTIVKGDTTSLSIAAASVVAKVTRDAIMTAEAENFPPYGFEGNKGYAAPVHQMALAGYGPTTIHRRSWSFMNDIPWRDLLPPPGRLL</sequence>
<dbReference type="EMBL" id="CAFAAH010000070">
    <property type="protein sequence ID" value="CAB4793872.1"/>
    <property type="molecule type" value="Genomic_DNA"/>
</dbReference>
<dbReference type="InterPro" id="IPR001352">
    <property type="entry name" value="RNase_HII/HIII"/>
</dbReference>
<keyword evidence="9" id="KW-0540">Nuclease</keyword>
<gene>
    <name evidence="15" type="ORF">UFOPK2996_00661</name>
    <name evidence="16" type="ORF">UFOPK3317_01136</name>
</gene>
<evidence type="ECO:0000256" key="7">
    <source>
        <dbReference type="ARBA" id="ARBA00019179"/>
    </source>
</evidence>
<comment type="cofactor">
    <cofactor evidence="2">
        <name>Mn(2+)</name>
        <dbReference type="ChEBI" id="CHEBI:29035"/>
    </cofactor>
</comment>
<keyword evidence="12" id="KW-0378">Hydrolase</keyword>
<evidence type="ECO:0000256" key="1">
    <source>
        <dbReference type="ARBA" id="ARBA00000077"/>
    </source>
</evidence>
<evidence type="ECO:0000256" key="4">
    <source>
        <dbReference type="ARBA" id="ARBA00004496"/>
    </source>
</evidence>
<dbReference type="AlphaFoldDB" id="A0A6J6XAU0"/>
<evidence type="ECO:0000256" key="11">
    <source>
        <dbReference type="ARBA" id="ARBA00022759"/>
    </source>
</evidence>
<dbReference type="GO" id="GO:0032299">
    <property type="term" value="C:ribonuclease H2 complex"/>
    <property type="evidence" value="ECO:0007669"/>
    <property type="project" value="TreeGrafter"/>
</dbReference>
<feature type="domain" description="RNase H type-2" evidence="14">
    <location>
        <begin position="23"/>
        <end position="215"/>
    </location>
</feature>
<comment type="catalytic activity">
    <reaction evidence="1">
        <text>Endonucleolytic cleavage to 5'-phosphomonoester.</text>
        <dbReference type="EC" id="3.1.26.4"/>
    </reaction>
</comment>
<dbReference type="CDD" id="cd07182">
    <property type="entry name" value="RNase_HII_bacteria_HII_like"/>
    <property type="match status" value="1"/>
</dbReference>
<dbReference type="Pfam" id="PF01351">
    <property type="entry name" value="RNase_HII"/>
    <property type="match status" value="1"/>
</dbReference>
<dbReference type="PANTHER" id="PTHR10954:SF18">
    <property type="entry name" value="RIBONUCLEASE HII"/>
    <property type="match status" value="1"/>
</dbReference>
<dbReference type="GO" id="GO:0046872">
    <property type="term" value="F:metal ion binding"/>
    <property type="evidence" value="ECO:0007669"/>
    <property type="project" value="UniProtKB-KW"/>
</dbReference>
<dbReference type="Gene3D" id="3.30.420.10">
    <property type="entry name" value="Ribonuclease H-like superfamily/Ribonuclease H"/>
    <property type="match status" value="1"/>
</dbReference>
<dbReference type="GO" id="GO:0003723">
    <property type="term" value="F:RNA binding"/>
    <property type="evidence" value="ECO:0007669"/>
    <property type="project" value="InterPro"/>
</dbReference>
<dbReference type="PROSITE" id="PS51975">
    <property type="entry name" value="RNASE_H_2"/>
    <property type="match status" value="1"/>
</dbReference>
<dbReference type="NCBIfam" id="NF000595">
    <property type="entry name" value="PRK00015.1-3"/>
    <property type="match status" value="1"/>
</dbReference>
<dbReference type="EC" id="3.1.26.4" evidence="6"/>